<reference evidence="1" key="1">
    <citation type="journal article" date="2021" name="PeerJ">
        <title>Extensive microbial diversity within the chicken gut microbiome revealed by metagenomics and culture.</title>
        <authorList>
            <person name="Gilroy R."/>
            <person name="Ravi A."/>
            <person name="Getino M."/>
            <person name="Pursley I."/>
            <person name="Horton D.L."/>
            <person name="Alikhan N.F."/>
            <person name="Baker D."/>
            <person name="Gharbi K."/>
            <person name="Hall N."/>
            <person name="Watson M."/>
            <person name="Adriaenssens E.M."/>
            <person name="Foster-Nyarko E."/>
            <person name="Jarju S."/>
            <person name="Secka A."/>
            <person name="Antonio M."/>
            <person name="Oren A."/>
            <person name="Chaudhuri R.R."/>
            <person name="La Ragione R."/>
            <person name="Hildebrand F."/>
            <person name="Pallen M.J."/>
        </authorList>
    </citation>
    <scope>NUCLEOTIDE SEQUENCE</scope>
    <source>
        <strain evidence="1">ChiBcec8-13705</strain>
    </source>
</reference>
<reference evidence="1" key="2">
    <citation type="submission" date="2021-04" db="EMBL/GenBank/DDBJ databases">
        <authorList>
            <person name="Gilroy R."/>
        </authorList>
    </citation>
    <scope>NUCLEOTIDE SEQUENCE</scope>
    <source>
        <strain evidence="1">ChiBcec8-13705</strain>
    </source>
</reference>
<organism evidence="1 2">
    <name type="scientific">Candidatus Gemmiger avicola</name>
    <dbReference type="NCBI Taxonomy" id="2838605"/>
    <lineage>
        <taxon>Bacteria</taxon>
        <taxon>Bacillati</taxon>
        <taxon>Bacillota</taxon>
        <taxon>Clostridia</taxon>
        <taxon>Eubacteriales</taxon>
        <taxon>Gemmiger</taxon>
    </lineage>
</organism>
<accession>A0A9D2S3K3</accession>
<dbReference type="EMBL" id="DWYG01000153">
    <property type="protein sequence ID" value="HJB42647.1"/>
    <property type="molecule type" value="Genomic_DNA"/>
</dbReference>
<protein>
    <submittedName>
        <fullName evidence="1">Uncharacterized protein</fullName>
    </submittedName>
</protein>
<gene>
    <name evidence="1" type="ORF">H9945_09130</name>
</gene>
<name>A0A9D2S3K3_9FIRM</name>
<dbReference type="Proteomes" id="UP000886803">
    <property type="component" value="Unassembled WGS sequence"/>
</dbReference>
<comment type="caution">
    <text evidence="1">The sequence shown here is derived from an EMBL/GenBank/DDBJ whole genome shotgun (WGS) entry which is preliminary data.</text>
</comment>
<sequence>FLLNCGNALRLPGASVSTLLLSDRSLDLTRRTDLDAMAAVTDFVLANCGTDETVYINIDSDGYSGTTFAFSDPAHPELQTMILWESSVPSTHGFPTGIWSSKYVMVTDKTEESGLVGGVNTALRTDTPAAAHYAYVTEFPLANGVTLYCYERISPPDAAEADYFKTLFAEYDAQWPEIYSGRIDAYLSGAGAE</sequence>
<proteinExistence type="predicted"/>
<feature type="non-terminal residue" evidence="1">
    <location>
        <position position="1"/>
    </location>
</feature>
<dbReference type="AlphaFoldDB" id="A0A9D2S3K3"/>
<evidence type="ECO:0000313" key="1">
    <source>
        <dbReference type="EMBL" id="HJB42647.1"/>
    </source>
</evidence>
<evidence type="ECO:0000313" key="2">
    <source>
        <dbReference type="Proteomes" id="UP000886803"/>
    </source>
</evidence>